<evidence type="ECO:0000313" key="2">
    <source>
        <dbReference type="Proteomes" id="UP001595999"/>
    </source>
</evidence>
<keyword evidence="2" id="KW-1185">Reference proteome</keyword>
<sequence length="660" mass="74330">MLKETLRLSGINCIHIIDDAFDKQPSFPLSAEKAQRVIDNLTTETLPVLRMELGLPEEADADAYLDALQDLEKYQHLYGRQEQLGGTWNLLYDDYETEQKGKLQQIQPLLDKLGECELDVQRFGADYSVAGSKLPQVVFVDLKLNEDGSNAVTAKDAVNIVHKLRGVHDCKPFVFLMSSLSTPLRDEREDFRKSAKLFASQFEALDKRLFTQVEELGDILSRYLKVLPKLVELEGHFGEIKSAMTVAADGVMETLRSMDLADYFALFHNTTAVEKVGLGTYFAELLLEFFAHKLEGSEAIWSLATSLDKFELKELPRSRFSLSAAAGEIYSANMIHAEARLETEKARGLGPVEGFFYLGDIFFPAKNYNEVAPTQAFAIITPACDLVRPKELLKRSIMLCEGSVKVVGPTDIPTATNALPDVVMPHPTDKKKQLLVTWRKKKLHVWHKEQIEAFKDPAQCAYIRAGRLRPLYALQLQHAVTADLSRIGTQRPPSLLQHYGIQCYLAKNGTWQEVELHEELNPTAAGLSTSIRENDEEWAIFVVADSNITTIRQKVLEGLPPKEDGRVESALEMAVRSPEFIDRLMYHQCRVPEKSETTDFCAYPFFDFSGFEGNDKNVIALVRPRLPSPYKDVAANRKVSDKQVANLVICLREIKPRSDS</sequence>
<proteinExistence type="predicted"/>
<name>A0ABV9A0C1_9NEIS</name>
<protein>
    <submittedName>
        <fullName evidence="1">Uncharacterized protein</fullName>
    </submittedName>
</protein>
<organism evidence="1 2">
    <name type="scientific">Chromobacterium aquaticum</name>
    <dbReference type="NCBI Taxonomy" id="467180"/>
    <lineage>
        <taxon>Bacteria</taxon>
        <taxon>Pseudomonadati</taxon>
        <taxon>Pseudomonadota</taxon>
        <taxon>Betaproteobacteria</taxon>
        <taxon>Neisseriales</taxon>
        <taxon>Chromobacteriaceae</taxon>
        <taxon>Chromobacterium</taxon>
    </lineage>
</organism>
<dbReference type="RefSeq" id="WP_231461378.1">
    <property type="nucleotide sequence ID" value="NZ_JAJOHW010000030.1"/>
</dbReference>
<evidence type="ECO:0000313" key="1">
    <source>
        <dbReference type="EMBL" id="MFC4491156.1"/>
    </source>
</evidence>
<reference evidence="2" key="1">
    <citation type="journal article" date="2019" name="Int. J. Syst. Evol. Microbiol.">
        <title>The Global Catalogue of Microorganisms (GCM) 10K type strain sequencing project: providing services to taxonomists for standard genome sequencing and annotation.</title>
        <authorList>
            <consortium name="The Broad Institute Genomics Platform"/>
            <consortium name="The Broad Institute Genome Sequencing Center for Infectious Disease"/>
            <person name="Wu L."/>
            <person name="Ma J."/>
        </authorList>
    </citation>
    <scope>NUCLEOTIDE SEQUENCE [LARGE SCALE GENOMIC DNA]</scope>
    <source>
        <strain evidence="2">CGMCC 4.7608</strain>
    </source>
</reference>
<comment type="caution">
    <text evidence="1">The sequence shown here is derived from an EMBL/GenBank/DDBJ whole genome shotgun (WGS) entry which is preliminary data.</text>
</comment>
<dbReference type="Proteomes" id="UP001595999">
    <property type="component" value="Unassembled WGS sequence"/>
</dbReference>
<accession>A0ABV9A0C1</accession>
<gene>
    <name evidence="1" type="ORF">ACFO0R_16210</name>
</gene>
<dbReference type="EMBL" id="JBHSEK010000011">
    <property type="protein sequence ID" value="MFC4491156.1"/>
    <property type="molecule type" value="Genomic_DNA"/>
</dbReference>